<dbReference type="STRING" id="67801.A0A1B0B0X9"/>
<keyword evidence="2" id="KW-1185">Reference proteome</keyword>
<dbReference type="Proteomes" id="UP000092460">
    <property type="component" value="Unassembled WGS sequence"/>
</dbReference>
<protein>
    <submittedName>
        <fullName evidence="1">Uncharacterized protein</fullName>
    </submittedName>
</protein>
<name>A0A1B0B0X9_9MUSC</name>
<accession>A0A1B0B0X9</accession>
<proteinExistence type="predicted"/>
<dbReference type="EMBL" id="JXJN01006886">
    <property type="status" value="NOT_ANNOTATED_CDS"/>
    <property type="molecule type" value="Genomic_DNA"/>
</dbReference>
<dbReference type="AlphaFoldDB" id="A0A1B0B0X9"/>
<reference evidence="2" key="1">
    <citation type="submission" date="2015-01" db="EMBL/GenBank/DDBJ databases">
        <authorList>
            <person name="Aksoy S."/>
            <person name="Warren W."/>
            <person name="Wilson R.K."/>
        </authorList>
    </citation>
    <scope>NUCLEOTIDE SEQUENCE [LARGE SCALE GENOMIC DNA]</scope>
    <source>
        <strain evidence="2">IAEA</strain>
    </source>
</reference>
<dbReference type="VEuPathDB" id="VectorBase:GPPI015170"/>
<organism evidence="1 2">
    <name type="scientific">Glossina palpalis gambiensis</name>
    <dbReference type="NCBI Taxonomy" id="67801"/>
    <lineage>
        <taxon>Eukaryota</taxon>
        <taxon>Metazoa</taxon>
        <taxon>Ecdysozoa</taxon>
        <taxon>Arthropoda</taxon>
        <taxon>Hexapoda</taxon>
        <taxon>Insecta</taxon>
        <taxon>Pterygota</taxon>
        <taxon>Neoptera</taxon>
        <taxon>Endopterygota</taxon>
        <taxon>Diptera</taxon>
        <taxon>Brachycera</taxon>
        <taxon>Muscomorpha</taxon>
        <taxon>Hippoboscoidea</taxon>
        <taxon>Glossinidae</taxon>
        <taxon>Glossina</taxon>
    </lineage>
</organism>
<dbReference type="EnsemblMetazoa" id="GPPI015170-RA">
    <property type="protein sequence ID" value="GPPI015170-PA"/>
    <property type="gene ID" value="GPPI015170"/>
</dbReference>
<reference evidence="1" key="2">
    <citation type="submission" date="2020-05" db="UniProtKB">
        <authorList>
            <consortium name="EnsemblMetazoa"/>
        </authorList>
    </citation>
    <scope>IDENTIFICATION</scope>
    <source>
        <strain evidence="1">IAEA</strain>
    </source>
</reference>
<evidence type="ECO:0000313" key="2">
    <source>
        <dbReference type="Proteomes" id="UP000092460"/>
    </source>
</evidence>
<evidence type="ECO:0000313" key="1">
    <source>
        <dbReference type="EnsemblMetazoa" id="GPPI015170-PA"/>
    </source>
</evidence>
<sequence length="223" mass="24933">MSIVGATDYLLENVAGQFNGDLDMYPSRAERLKGITSNVPNNGHLDKCLNEKNFKSGEHLAYRKYKKSGDYWNCTPKTDYTYFKFSSCRRVLAPGVTAMPNMSRRGLGNYMIEKVSNHEEAEQLNLLDDEKIDSLNDSTNADRRPRDKHSKCDTIPSLLGSRIAQRPISFERGLNDLSVCICKETLTHQQRAGFVKVVTTNGCLLAVPGTAFCQNTLLGSAER</sequence>